<sequence>MPIVIQCGKTWCGFRHKYCVMVRDVEILSFLLNNIGESKVDYLTYDLNVLSTLP</sequence>
<dbReference type="EMBL" id="HACG01050569">
    <property type="protein sequence ID" value="CEK97434.1"/>
    <property type="molecule type" value="Transcribed_RNA"/>
</dbReference>
<organism evidence="1">
    <name type="scientific">Arion vulgaris</name>
    <dbReference type="NCBI Taxonomy" id="1028688"/>
    <lineage>
        <taxon>Eukaryota</taxon>
        <taxon>Metazoa</taxon>
        <taxon>Spiralia</taxon>
        <taxon>Lophotrochozoa</taxon>
        <taxon>Mollusca</taxon>
        <taxon>Gastropoda</taxon>
        <taxon>Heterobranchia</taxon>
        <taxon>Euthyneura</taxon>
        <taxon>Panpulmonata</taxon>
        <taxon>Eupulmonata</taxon>
        <taxon>Stylommatophora</taxon>
        <taxon>Helicina</taxon>
        <taxon>Arionoidea</taxon>
        <taxon>Arionidae</taxon>
        <taxon>Arion</taxon>
    </lineage>
</organism>
<name>A0A0B7BW88_9EUPU</name>
<evidence type="ECO:0000313" key="1">
    <source>
        <dbReference type="EMBL" id="CEK97434.1"/>
    </source>
</evidence>
<accession>A0A0B7BW88</accession>
<reference evidence="1" key="1">
    <citation type="submission" date="2014-12" db="EMBL/GenBank/DDBJ databases">
        <title>Insight into the proteome of Arion vulgaris.</title>
        <authorList>
            <person name="Aradska J."/>
            <person name="Bulat T."/>
            <person name="Smidak R."/>
            <person name="Sarate P."/>
            <person name="Gangsoo J."/>
            <person name="Sialana F."/>
            <person name="Bilban M."/>
            <person name="Lubec G."/>
        </authorList>
    </citation>
    <scope>NUCLEOTIDE SEQUENCE</scope>
    <source>
        <tissue evidence="1">Skin</tissue>
    </source>
</reference>
<dbReference type="AlphaFoldDB" id="A0A0B7BW88"/>
<protein>
    <submittedName>
        <fullName evidence="1">Uncharacterized protein</fullName>
    </submittedName>
</protein>
<gene>
    <name evidence="1" type="primary">ORF215783</name>
</gene>
<proteinExistence type="predicted"/>